<comment type="caution">
    <text evidence="1">The sequence shown here is derived from an EMBL/GenBank/DDBJ whole genome shotgun (WGS) entry which is preliminary data.</text>
</comment>
<sequence>ATRNAIENQESFIQVKPRWSSIIKTGASLLLATALVGLGGPMFFGASLVAGVSAIKSFSKSFTIQKTIIHNIVSQNLPSDYYQTSDSNGFEFSLSDDELDTLMMSTFESKFEGTSLRAMVQAGGGGGNPNVDRAKRRTNQQTEIKQAALELVDIYKYIDKWELDPNARKELKQDYLKGIADLTPSYINEQTLRSEVAKSFAEVGVVSKMSYFEFWDYYTQDYGNEYSKRMKRLDKTNIDIRSLTSIRSGEKNKVPDLQTKLLQKYMRGTQKAIDPKSTPYLIYALVNKNKLRDDGEGFLVRVGYSQNIINRQKGYIKDAKAGKWGPLYRDIESQGIDDFEFVFVDIQYGKEAAQISEEFFTIYFNRDPLAGKTKWSPKGVDLFRNQRYNPVIGDIYGKFGEAHPLYKEIYYYQVKELIEQGYEAADIAIKLGVSGKTLFNRIKSWGEPTSNFNYENWAKELRASKLREYYEQGLHVDEIAKKFEKFNLADKNDIVDHVKEKMSKLDVGSIPIISYSEKVIYDWTQKY</sequence>
<proteinExistence type="predicted"/>
<reference evidence="1" key="1">
    <citation type="journal article" date="2015" name="Nature">
        <title>Complex archaea that bridge the gap between prokaryotes and eukaryotes.</title>
        <authorList>
            <person name="Spang A."/>
            <person name="Saw J.H."/>
            <person name="Jorgensen S.L."/>
            <person name="Zaremba-Niedzwiedzka K."/>
            <person name="Martijn J."/>
            <person name="Lind A.E."/>
            <person name="van Eijk R."/>
            <person name="Schleper C."/>
            <person name="Guy L."/>
            <person name="Ettema T.J."/>
        </authorList>
    </citation>
    <scope>NUCLEOTIDE SEQUENCE</scope>
</reference>
<gene>
    <name evidence="1" type="ORF">LCGC14_2420690</name>
</gene>
<evidence type="ECO:0000313" key="1">
    <source>
        <dbReference type="EMBL" id="KKL23907.1"/>
    </source>
</evidence>
<dbReference type="AlphaFoldDB" id="A0A0F9CBZ1"/>
<name>A0A0F9CBZ1_9ZZZZ</name>
<feature type="non-terminal residue" evidence="1">
    <location>
        <position position="1"/>
    </location>
</feature>
<protein>
    <submittedName>
        <fullName evidence="1">Uncharacterized protein</fullName>
    </submittedName>
</protein>
<feature type="non-terminal residue" evidence="1">
    <location>
        <position position="527"/>
    </location>
</feature>
<organism evidence="1">
    <name type="scientific">marine sediment metagenome</name>
    <dbReference type="NCBI Taxonomy" id="412755"/>
    <lineage>
        <taxon>unclassified sequences</taxon>
        <taxon>metagenomes</taxon>
        <taxon>ecological metagenomes</taxon>
    </lineage>
</organism>
<dbReference type="EMBL" id="LAZR01036796">
    <property type="protein sequence ID" value="KKL23907.1"/>
    <property type="molecule type" value="Genomic_DNA"/>
</dbReference>
<accession>A0A0F9CBZ1</accession>